<reference evidence="3" key="1">
    <citation type="submission" date="2021-02" db="EMBL/GenBank/DDBJ databases">
        <authorList>
            <person name="Nowell W R."/>
        </authorList>
    </citation>
    <scope>NUCLEOTIDE SEQUENCE</scope>
</reference>
<feature type="compositionally biased region" description="Low complexity" evidence="1">
    <location>
        <begin position="1"/>
        <end position="23"/>
    </location>
</feature>
<name>A0A815CHJ4_9BILA</name>
<keyword evidence="5" id="KW-1185">Reference proteome</keyword>
<protein>
    <recommendedName>
        <fullName evidence="2">PiggyBac transposable element-derived protein domain-containing protein</fullName>
    </recommendedName>
</protein>
<evidence type="ECO:0000313" key="5">
    <source>
        <dbReference type="Proteomes" id="UP000663829"/>
    </source>
</evidence>
<gene>
    <name evidence="3" type="ORF">GPM918_LOCUS27867</name>
    <name evidence="4" type="ORF">SRO942_LOCUS28275</name>
</gene>
<dbReference type="InterPro" id="IPR029526">
    <property type="entry name" value="PGBD"/>
</dbReference>
<organism evidence="3 5">
    <name type="scientific">Didymodactylos carnosus</name>
    <dbReference type="NCBI Taxonomy" id="1234261"/>
    <lineage>
        <taxon>Eukaryota</taxon>
        <taxon>Metazoa</taxon>
        <taxon>Spiralia</taxon>
        <taxon>Gnathifera</taxon>
        <taxon>Rotifera</taxon>
        <taxon>Eurotatoria</taxon>
        <taxon>Bdelloidea</taxon>
        <taxon>Philodinida</taxon>
        <taxon>Philodinidae</taxon>
        <taxon>Didymodactylos</taxon>
    </lineage>
</organism>
<sequence length="196" mass="22664">MISSNDSYSDTDDSLSTSSSSLSDTDDEIDLTKWTVTPTVNRDPFQFVGSREVQVKGVQTPIGFWNYIFPRDLVQTIVYETNRYAENVYKNSNPRQQCSCINKWVATNIDEFNAFIALLILQGIIRKPELQMYFSTDELLATSIFNKIMTADRFQILLKMLHFETDHDPDNKLKRSGQLLKFYVLHSKDCTSQEDF</sequence>
<dbReference type="EMBL" id="CAJOBC010030988">
    <property type="protein sequence ID" value="CAF4090212.1"/>
    <property type="molecule type" value="Genomic_DNA"/>
</dbReference>
<feature type="region of interest" description="Disordered" evidence="1">
    <location>
        <begin position="1"/>
        <end position="25"/>
    </location>
</feature>
<dbReference type="PANTHER" id="PTHR46599">
    <property type="entry name" value="PIGGYBAC TRANSPOSABLE ELEMENT-DERIVED PROTEIN 4"/>
    <property type="match status" value="1"/>
</dbReference>
<dbReference type="EMBL" id="CAJNOQ010011898">
    <property type="protein sequence ID" value="CAF1287542.1"/>
    <property type="molecule type" value="Genomic_DNA"/>
</dbReference>
<evidence type="ECO:0000313" key="4">
    <source>
        <dbReference type="EMBL" id="CAF4090212.1"/>
    </source>
</evidence>
<dbReference type="Pfam" id="PF13843">
    <property type="entry name" value="DDE_Tnp_1_7"/>
    <property type="match status" value="1"/>
</dbReference>
<dbReference type="OrthoDB" id="6619166at2759"/>
<dbReference type="Proteomes" id="UP000663829">
    <property type="component" value="Unassembled WGS sequence"/>
</dbReference>
<proteinExistence type="predicted"/>
<dbReference type="Proteomes" id="UP000681722">
    <property type="component" value="Unassembled WGS sequence"/>
</dbReference>
<accession>A0A815CHJ4</accession>
<evidence type="ECO:0000256" key="1">
    <source>
        <dbReference type="SAM" id="MobiDB-lite"/>
    </source>
</evidence>
<dbReference type="AlphaFoldDB" id="A0A815CHJ4"/>
<dbReference type="PANTHER" id="PTHR46599:SF3">
    <property type="entry name" value="PIGGYBAC TRANSPOSABLE ELEMENT-DERIVED PROTEIN 4"/>
    <property type="match status" value="1"/>
</dbReference>
<feature type="domain" description="PiggyBac transposable element-derived protein" evidence="2">
    <location>
        <begin position="60"/>
        <end position="189"/>
    </location>
</feature>
<comment type="caution">
    <text evidence="3">The sequence shown here is derived from an EMBL/GenBank/DDBJ whole genome shotgun (WGS) entry which is preliminary data.</text>
</comment>
<evidence type="ECO:0000313" key="3">
    <source>
        <dbReference type="EMBL" id="CAF1287542.1"/>
    </source>
</evidence>
<evidence type="ECO:0000259" key="2">
    <source>
        <dbReference type="Pfam" id="PF13843"/>
    </source>
</evidence>